<gene>
    <name evidence="1" type="ORF">BLA23254_08026</name>
</gene>
<accession>A0A6P2T9Y6</accession>
<dbReference type="AlphaFoldDB" id="A0A6P2T9Y6"/>
<proteinExistence type="predicted"/>
<evidence type="ECO:0000313" key="1">
    <source>
        <dbReference type="EMBL" id="VWC52497.1"/>
    </source>
</evidence>
<dbReference type="Proteomes" id="UP000494218">
    <property type="component" value="Unassembled WGS sequence"/>
</dbReference>
<dbReference type="EMBL" id="CABVPW010000088">
    <property type="protein sequence ID" value="VWC52497.1"/>
    <property type="molecule type" value="Genomic_DNA"/>
</dbReference>
<protein>
    <submittedName>
        <fullName evidence="1">Uncharacterized protein</fullName>
    </submittedName>
</protein>
<sequence length="275" mass="29722">MVPDSNRAGASVAQLRSEIDDRLKEVSDGLLTSGDFSRWFNAAFYGSESQPGLIKTRLANAQVTALFSEIEQTGVNKWLRQSTTELKCQVRDGRDVYDAPGKYGSHSLRVFQPTGDLPDLSNAHAVHYTWSTAFDGILNADALLSGNEIRSQGLNKVSGEDGKGDSGATPNRVSFCGFTYEEERGLPKTALGTMGPFMDLSYPMAFIVTKDKADAVALRSGWAMAIPGEIAVEGKVDLSKIGAVVVPPFAVLDVQRLLEQHGRSHIAVLPSFRAN</sequence>
<organism evidence="1 2">
    <name type="scientific">Burkholderia lata (strain ATCC 17760 / DSM 23089 / LMG 22485 / NCIMB 9086 / R18194 / 383)</name>
    <dbReference type="NCBI Taxonomy" id="482957"/>
    <lineage>
        <taxon>Bacteria</taxon>
        <taxon>Pseudomonadati</taxon>
        <taxon>Pseudomonadota</taxon>
        <taxon>Betaproteobacteria</taxon>
        <taxon>Burkholderiales</taxon>
        <taxon>Burkholderiaceae</taxon>
        <taxon>Burkholderia</taxon>
        <taxon>Burkholderia cepacia complex</taxon>
    </lineage>
</organism>
<evidence type="ECO:0000313" key="2">
    <source>
        <dbReference type="Proteomes" id="UP000494218"/>
    </source>
</evidence>
<name>A0A6P2T9Y6_BURL3</name>
<reference evidence="1 2" key="1">
    <citation type="submission" date="2019-09" db="EMBL/GenBank/DDBJ databases">
        <authorList>
            <person name="Depoorter E."/>
        </authorList>
    </citation>
    <scope>NUCLEOTIDE SEQUENCE [LARGE SCALE GENOMIC DNA]</scope>
    <source>
        <strain evidence="1">LMG 23254</strain>
    </source>
</reference>